<evidence type="ECO:0000256" key="4">
    <source>
        <dbReference type="ARBA" id="ARBA00022801"/>
    </source>
</evidence>
<dbReference type="GO" id="GO:0046654">
    <property type="term" value="P:tetrahydrofolate biosynthetic process"/>
    <property type="evidence" value="ECO:0007669"/>
    <property type="project" value="UniProtKB-UniRule"/>
</dbReference>
<keyword evidence="5" id="KW-0342">GTP-binding</keyword>
<keyword evidence="5" id="KW-0479">Metal-binding</keyword>
<keyword evidence="8" id="KW-1185">Reference proteome</keyword>
<dbReference type="GO" id="GO:0003934">
    <property type="term" value="F:GTP cyclohydrolase I activity"/>
    <property type="evidence" value="ECO:0007669"/>
    <property type="project" value="UniProtKB-UniRule"/>
</dbReference>
<dbReference type="InterPro" id="IPR001474">
    <property type="entry name" value="GTP_CycHdrlase_I"/>
</dbReference>
<dbReference type="GO" id="GO:0008270">
    <property type="term" value="F:zinc ion binding"/>
    <property type="evidence" value="ECO:0007669"/>
    <property type="project" value="UniProtKB-UniRule"/>
</dbReference>
<dbReference type="EC" id="3.5.4.16" evidence="5"/>
<dbReference type="EMBL" id="CP046640">
    <property type="protein sequence ID" value="QTL97734.1"/>
    <property type="molecule type" value="Genomic_DNA"/>
</dbReference>
<dbReference type="UniPathway" id="UPA00848">
    <property type="reaction ID" value="UER00151"/>
</dbReference>
<evidence type="ECO:0000256" key="1">
    <source>
        <dbReference type="ARBA" id="ARBA00001052"/>
    </source>
</evidence>
<dbReference type="HAMAP" id="MF_00223">
    <property type="entry name" value="FolE"/>
    <property type="match status" value="1"/>
</dbReference>
<dbReference type="NCBIfam" id="NF006825">
    <property type="entry name" value="PRK09347.1-2"/>
    <property type="match status" value="1"/>
</dbReference>
<reference evidence="7" key="1">
    <citation type="submission" date="2019-12" db="EMBL/GenBank/DDBJ databases">
        <authorList>
            <person name="zhang j."/>
            <person name="sun C.M."/>
        </authorList>
    </citation>
    <scope>NUCLEOTIDE SEQUENCE</scope>
    <source>
        <strain evidence="7">NS-1</strain>
    </source>
</reference>
<organism evidence="7 8">
    <name type="scientific">Iocasia fonsfrigidae</name>
    <dbReference type="NCBI Taxonomy" id="2682810"/>
    <lineage>
        <taxon>Bacteria</taxon>
        <taxon>Bacillati</taxon>
        <taxon>Bacillota</taxon>
        <taxon>Clostridia</taxon>
        <taxon>Halanaerobiales</taxon>
        <taxon>Halanaerobiaceae</taxon>
        <taxon>Iocasia</taxon>
    </lineage>
</organism>
<dbReference type="NCBIfam" id="TIGR00063">
    <property type="entry name" value="folE"/>
    <property type="match status" value="1"/>
</dbReference>
<dbReference type="PANTHER" id="PTHR11109">
    <property type="entry name" value="GTP CYCLOHYDROLASE I"/>
    <property type="match status" value="1"/>
</dbReference>
<dbReference type="FunFam" id="1.10.286.10:FF:000001">
    <property type="entry name" value="GTP cyclohydrolase 1"/>
    <property type="match status" value="1"/>
</dbReference>
<dbReference type="GO" id="GO:0006729">
    <property type="term" value="P:tetrahydrobiopterin biosynthetic process"/>
    <property type="evidence" value="ECO:0007669"/>
    <property type="project" value="TreeGrafter"/>
</dbReference>
<keyword evidence="5" id="KW-0862">Zinc</keyword>
<dbReference type="GO" id="GO:0006730">
    <property type="term" value="P:one-carbon metabolic process"/>
    <property type="evidence" value="ECO:0007669"/>
    <property type="project" value="UniProtKB-UniRule"/>
</dbReference>
<dbReference type="InterPro" id="IPR020602">
    <property type="entry name" value="GTP_CycHdrlase_I_dom"/>
</dbReference>
<gene>
    <name evidence="5 7" type="primary">folE</name>
    <name evidence="7" type="ORF">GM661_06900</name>
</gene>
<sequence length="198" mass="22620">MAIDKTKIEEHIRGILMALGEDPEREGLLETPARVARMYEEIFEGISYTNDEIAEMFNRTFEDDLYISEYNKEIVMLRDIEIFSFCEHHLALMYNMKVAVAYIPNGKILGLSKIARIADMVSKRLQLQERIGSDIAEIMQKVTETEDVAVLIEGQHACMTARGIKNTNAVTVTTTLCGRFNTDQCLMDKLMVLYNKIL</sequence>
<accession>A0A8A7KHX3</accession>
<feature type="domain" description="GTP cyclohydrolase I" evidence="6">
    <location>
        <begin position="8"/>
        <end position="191"/>
    </location>
</feature>
<evidence type="ECO:0000313" key="8">
    <source>
        <dbReference type="Proteomes" id="UP000665020"/>
    </source>
</evidence>
<evidence type="ECO:0000313" key="7">
    <source>
        <dbReference type="EMBL" id="QTL97734.1"/>
    </source>
</evidence>
<dbReference type="PANTHER" id="PTHR11109:SF7">
    <property type="entry name" value="GTP CYCLOHYDROLASE 1"/>
    <property type="match status" value="1"/>
</dbReference>
<dbReference type="SUPFAM" id="SSF55620">
    <property type="entry name" value="Tetrahydrobiopterin biosynthesis enzymes-like"/>
    <property type="match status" value="1"/>
</dbReference>
<comment type="catalytic activity">
    <reaction evidence="1 5">
        <text>GTP + H2O = 7,8-dihydroneopterin 3'-triphosphate + formate + H(+)</text>
        <dbReference type="Rhea" id="RHEA:17473"/>
        <dbReference type="ChEBI" id="CHEBI:15377"/>
        <dbReference type="ChEBI" id="CHEBI:15378"/>
        <dbReference type="ChEBI" id="CHEBI:15740"/>
        <dbReference type="ChEBI" id="CHEBI:37565"/>
        <dbReference type="ChEBI" id="CHEBI:58462"/>
        <dbReference type="EC" id="3.5.4.16"/>
    </reaction>
</comment>
<dbReference type="FunFam" id="3.30.1130.10:FF:000001">
    <property type="entry name" value="GTP cyclohydrolase 1"/>
    <property type="match status" value="1"/>
</dbReference>
<comment type="subunit">
    <text evidence="5">Homopolymer.</text>
</comment>
<dbReference type="InterPro" id="IPR043134">
    <property type="entry name" value="GTP-CH-I_N"/>
</dbReference>
<feature type="binding site" evidence="5">
    <location>
        <position position="89"/>
    </location>
    <ligand>
        <name>Zn(2+)</name>
        <dbReference type="ChEBI" id="CHEBI:29105"/>
    </ligand>
</feature>
<comment type="similarity">
    <text evidence="5">Belongs to the GTP cyclohydrolase I family.</text>
</comment>
<evidence type="ECO:0000256" key="2">
    <source>
        <dbReference type="ARBA" id="ARBA00005080"/>
    </source>
</evidence>
<keyword evidence="5" id="KW-0547">Nucleotide-binding</keyword>
<feature type="binding site" evidence="5">
    <location>
        <position position="158"/>
    </location>
    <ligand>
        <name>Zn(2+)</name>
        <dbReference type="ChEBI" id="CHEBI:29105"/>
    </ligand>
</feature>
<dbReference type="AlphaFoldDB" id="A0A8A7KHX3"/>
<name>A0A8A7KHX3_9FIRM</name>
<dbReference type="Pfam" id="PF01227">
    <property type="entry name" value="GTP_cyclohydroI"/>
    <property type="match status" value="1"/>
</dbReference>
<dbReference type="GO" id="GO:0005525">
    <property type="term" value="F:GTP binding"/>
    <property type="evidence" value="ECO:0007669"/>
    <property type="project" value="UniProtKB-KW"/>
</dbReference>
<protein>
    <recommendedName>
        <fullName evidence="5">GTP cyclohydrolase 1</fullName>
        <ecNumber evidence="5">3.5.4.16</ecNumber>
    </recommendedName>
    <alternativeName>
        <fullName evidence="5">GTP cyclohydrolase I</fullName>
        <shortName evidence="5">GTP-CH-I</shortName>
    </alternativeName>
</protein>
<feature type="binding site" evidence="5">
    <location>
        <position position="86"/>
    </location>
    <ligand>
        <name>Zn(2+)</name>
        <dbReference type="ChEBI" id="CHEBI:29105"/>
    </ligand>
</feature>
<dbReference type="Gene3D" id="1.10.286.10">
    <property type="match status" value="1"/>
</dbReference>
<dbReference type="Gene3D" id="3.30.1130.10">
    <property type="match status" value="1"/>
</dbReference>
<keyword evidence="4 5" id="KW-0378">Hydrolase</keyword>
<dbReference type="NCBIfam" id="NF006826">
    <property type="entry name" value="PRK09347.1-3"/>
    <property type="match status" value="1"/>
</dbReference>
<dbReference type="InterPro" id="IPR018234">
    <property type="entry name" value="GTP_CycHdrlase_I_CS"/>
</dbReference>
<comment type="pathway">
    <text evidence="2 5">Cofactor biosynthesis; 7,8-dihydroneopterin triphosphate biosynthesis; 7,8-dihydroneopterin triphosphate from GTP: step 1/1.</text>
</comment>
<dbReference type="InterPro" id="IPR043133">
    <property type="entry name" value="GTP-CH-I_C/QueF"/>
</dbReference>
<dbReference type="GO" id="GO:0005737">
    <property type="term" value="C:cytoplasm"/>
    <property type="evidence" value="ECO:0007669"/>
    <property type="project" value="TreeGrafter"/>
</dbReference>
<dbReference type="Proteomes" id="UP000665020">
    <property type="component" value="Chromosome"/>
</dbReference>
<dbReference type="RefSeq" id="WP_125989467.1">
    <property type="nucleotide sequence ID" value="NZ_CP046640.1"/>
</dbReference>
<keyword evidence="3 5" id="KW-0554">One-carbon metabolism</keyword>
<proteinExistence type="inferred from homology"/>
<evidence type="ECO:0000256" key="5">
    <source>
        <dbReference type="HAMAP-Rule" id="MF_00223"/>
    </source>
</evidence>
<dbReference type="KEGG" id="ifn:GM661_06900"/>
<evidence type="ECO:0000256" key="3">
    <source>
        <dbReference type="ARBA" id="ARBA00022563"/>
    </source>
</evidence>
<dbReference type="PROSITE" id="PS00859">
    <property type="entry name" value="GTP_CYCLOHYDROL_1_1"/>
    <property type="match status" value="1"/>
</dbReference>
<evidence type="ECO:0000259" key="6">
    <source>
        <dbReference type="Pfam" id="PF01227"/>
    </source>
</evidence>